<proteinExistence type="predicted"/>
<dbReference type="OrthoDB" id="1150977at2"/>
<dbReference type="RefSeq" id="WP_144398852.1">
    <property type="nucleotide sequence ID" value="NZ_VJXW01000024.1"/>
</dbReference>
<evidence type="ECO:0000313" key="2">
    <source>
        <dbReference type="Proteomes" id="UP000319424"/>
    </source>
</evidence>
<gene>
    <name evidence="1" type="ORF">FL857_11025</name>
</gene>
<dbReference type="Proteomes" id="UP000319424">
    <property type="component" value="Unassembled WGS sequence"/>
</dbReference>
<protein>
    <submittedName>
        <fullName evidence="1">Uncharacterized protein</fullName>
    </submittedName>
</protein>
<organism evidence="1 2">
    <name type="scientific">Criibacterium bergeronii</name>
    <dbReference type="NCBI Taxonomy" id="1871336"/>
    <lineage>
        <taxon>Bacteria</taxon>
        <taxon>Bacillati</taxon>
        <taxon>Bacillota</taxon>
        <taxon>Clostridia</taxon>
        <taxon>Peptostreptococcales</taxon>
        <taxon>Filifactoraceae</taxon>
        <taxon>Criibacterium</taxon>
    </lineage>
</organism>
<dbReference type="EMBL" id="VJXW01000024">
    <property type="protein sequence ID" value="TRW22702.1"/>
    <property type="molecule type" value="Genomic_DNA"/>
</dbReference>
<accession>A0A552UWU1</accession>
<name>A0A552UWU1_9FIRM</name>
<comment type="caution">
    <text evidence="1">The sequence shown here is derived from an EMBL/GenBank/DDBJ whole genome shotgun (WGS) entry which is preliminary data.</text>
</comment>
<evidence type="ECO:0000313" key="1">
    <source>
        <dbReference type="EMBL" id="TRW22702.1"/>
    </source>
</evidence>
<reference evidence="1 2" key="1">
    <citation type="submission" date="2019-07" db="EMBL/GenBank/DDBJ databases">
        <title>Criibacterium bergeronii gen. nov., sp. nov. isolated from human clinical samples.</title>
        <authorList>
            <person name="Maheux A.F."/>
            <person name="Boudreau D.K."/>
            <person name="Berube E."/>
            <person name="Brodeur S."/>
            <person name="Bernard K.A."/>
            <person name="Abed J.Y."/>
            <person name="Ducrey E."/>
            <person name="Guay E.F."/>
            <person name="Raymond F."/>
            <person name="Corbeil J."/>
            <person name="Domingo M.-C."/>
            <person name="Roy P.H."/>
            <person name="Boissinot M."/>
            <person name="Tocheva E.I."/>
            <person name="Omar R.F."/>
        </authorList>
    </citation>
    <scope>NUCLEOTIDE SEQUENCE [LARGE SCALE GENOMIC DNA]</scope>
    <source>
        <strain evidence="1 2">CCRI-24246</strain>
    </source>
</reference>
<sequence>MGKIKIYLDYHCYPVWVYNEKGELIDNNLPEELINDKEVDEAFTRIQDIYDNLFIDNSIEFGYKGFSREDEKEDFLKMIENAINIIMTKLGTTYLVENNVEV</sequence>
<dbReference type="AlphaFoldDB" id="A0A552UWU1"/>